<feature type="non-terminal residue" evidence="1">
    <location>
        <position position="108"/>
    </location>
</feature>
<dbReference type="AlphaFoldDB" id="A0A9N9B7Z1"/>
<dbReference type="EMBL" id="CAJVPL010001169">
    <property type="protein sequence ID" value="CAG8556776.1"/>
    <property type="molecule type" value="Genomic_DNA"/>
</dbReference>
<sequence>FSGTPIAFLSPPPVFAKEKASLSLLFRFVILARAPLRPTSHNRCDDAISTITTTSTSRITQTTSERRKNRENFNRPIIFRFQIFRINLLSLKKDGKEKLKDIKDEEAL</sequence>
<evidence type="ECO:0000313" key="1">
    <source>
        <dbReference type="EMBL" id="CAG8556776.1"/>
    </source>
</evidence>
<gene>
    <name evidence="1" type="ORF">AGERDE_LOCUS6950</name>
</gene>
<accession>A0A9N9B7Z1</accession>
<name>A0A9N9B7Z1_9GLOM</name>
<protein>
    <submittedName>
        <fullName evidence="1">13274_t:CDS:1</fullName>
    </submittedName>
</protein>
<organism evidence="1 2">
    <name type="scientific">Ambispora gerdemannii</name>
    <dbReference type="NCBI Taxonomy" id="144530"/>
    <lineage>
        <taxon>Eukaryota</taxon>
        <taxon>Fungi</taxon>
        <taxon>Fungi incertae sedis</taxon>
        <taxon>Mucoromycota</taxon>
        <taxon>Glomeromycotina</taxon>
        <taxon>Glomeromycetes</taxon>
        <taxon>Archaeosporales</taxon>
        <taxon>Ambisporaceae</taxon>
        <taxon>Ambispora</taxon>
    </lineage>
</organism>
<comment type="caution">
    <text evidence="1">The sequence shown here is derived from an EMBL/GenBank/DDBJ whole genome shotgun (WGS) entry which is preliminary data.</text>
</comment>
<evidence type="ECO:0000313" key="2">
    <source>
        <dbReference type="Proteomes" id="UP000789831"/>
    </source>
</evidence>
<keyword evidence="2" id="KW-1185">Reference proteome</keyword>
<dbReference type="Proteomes" id="UP000789831">
    <property type="component" value="Unassembled WGS sequence"/>
</dbReference>
<reference evidence="1" key="1">
    <citation type="submission" date="2021-06" db="EMBL/GenBank/DDBJ databases">
        <authorList>
            <person name="Kallberg Y."/>
            <person name="Tangrot J."/>
            <person name="Rosling A."/>
        </authorList>
    </citation>
    <scope>NUCLEOTIDE SEQUENCE</scope>
    <source>
        <strain evidence="1">MT106</strain>
    </source>
</reference>
<proteinExistence type="predicted"/>